<protein>
    <recommendedName>
        <fullName evidence="5">Family A G protein-coupled receptor-like protein</fullName>
    </recommendedName>
</protein>
<proteinExistence type="predicted"/>
<dbReference type="OrthoDB" id="2905268at2759"/>
<feature type="region of interest" description="Disordered" evidence="1">
    <location>
        <begin position="304"/>
        <end position="331"/>
    </location>
</feature>
<name>A0A5C3N2A0_9AGAM</name>
<feature type="transmembrane region" description="Helical" evidence="2">
    <location>
        <begin position="131"/>
        <end position="151"/>
    </location>
</feature>
<accession>A0A5C3N2A0</accession>
<feature type="transmembrane region" description="Helical" evidence="2">
    <location>
        <begin position="100"/>
        <end position="119"/>
    </location>
</feature>
<evidence type="ECO:0000256" key="1">
    <source>
        <dbReference type="SAM" id="MobiDB-lite"/>
    </source>
</evidence>
<keyword evidence="2" id="KW-0812">Transmembrane</keyword>
<organism evidence="3 4">
    <name type="scientific">Heliocybe sulcata</name>
    <dbReference type="NCBI Taxonomy" id="5364"/>
    <lineage>
        <taxon>Eukaryota</taxon>
        <taxon>Fungi</taxon>
        <taxon>Dikarya</taxon>
        <taxon>Basidiomycota</taxon>
        <taxon>Agaricomycotina</taxon>
        <taxon>Agaricomycetes</taxon>
        <taxon>Gloeophyllales</taxon>
        <taxon>Gloeophyllaceae</taxon>
        <taxon>Heliocybe</taxon>
    </lineage>
</organism>
<feature type="transmembrane region" description="Helical" evidence="2">
    <location>
        <begin position="20"/>
        <end position="38"/>
    </location>
</feature>
<gene>
    <name evidence="3" type="ORF">OE88DRAFT_229689</name>
</gene>
<evidence type="ECO:0000256" key="2">
    <source>
        <dbReference type="SAM" id="Phobius"/>
    </source>
</evidence>
<sequence>MTSSNTTREYAQLIGVMSGFMAYGIHFTLFVMTANLLIARRKSMSRAYSFLAYICLQFSLSSVGLWRDIVAEAASYVEHGQGLDDPIEYYNQGYQAPPEWVSVCVYAICTWLQDGLLLYRCFFLYAGSRSVIALPAAVFLASVATSIAFIWQVSMSLDLYDRKSVTLGTLYWSLSISFNVIVTMFILCRLYNLRKQVLRMGLGAASVYTSVGTMIVESAALYSVTGLIFIICYSQNNPAQYPFLTWMGQTESISPLLIILRVAQGRALSEDTRLSETMPTIRFNAAASPGSTAIHLHDLPGSGIESRGGTASRAEPETPSNETEAITSPTSAAEWHRLTVKSAFV</sequence>
<feature type="transmembrane region" description="Helical" evidence="2">
    <location>
        <begin position="50"/>
        <end position="66"/>
    </location>
</feature>
<keyword evidence="2" id="KW-0472">Membrane</keyword>
<feature type="compositionally biased region" description="Polar residues" evidence="1">
    <location>
        <begin position="318"/>
        <end position="331"/>
    </location>
</feature>
<dbReference type="EMBL" id="ML213512">
    <property type="protein sequence ID" value="TFK51152.1"/>
    <property type="molecule type" value="Genomic_DNA"/>
</dbReference>
<feature type="transmembrane region" description="Helical" evidence="2">
    <location>
        <begin position="205"/>
        <end position="231"/>
    </location>
</feature>
<evidence type="ECO:0008006" key="5">
    <source>
        <dbReference type="Google" id="ProtNLM"/>
    </source>
</evidence>
<evidence type="ECO:0000313" key="3">
    <source>
        <dbReference type="EMBL" id="TFK51152.1"/>
    </source>
</evidence>
<feature type="transmembrane region" description="Helical" evidence="2">
    <location>
        <begin position="171"/>
        <end position="193"/>
    </location>
</feature>
<keyword evidence="2" id="KW-1133">Transmembrane helix</keyword>
<dbReference type="AlphaFoldDB" id="A0A5C3N2A0"/>
<evidence type="ECO:0000313" key="4">
    <source>
        <dbReference type="Proteomes" id="UP000305948"/>
    </source>
</evidence>
<keyword evidence="4" id="KW-1185">Reference proteome</keyword>
<reference evidence="3 4" key="1">
    <citation type="journal article" date="2019" name="Nat. Ecol. Evol.">
        <title>Megaphylogeny resolves global patterns of mushroom evolution.</title>
        <authorList>
            <person name="Varga T."/>
            <person name="Krizsan K."/>
            <person name="Foldi C."/>
            <person name="Dima B."/>
            <person name="Sanchez-Garcia M."/>
            <person name="Sanchez-Ramirez S."/>
            <person name="Szollosi G.J."/>
            <person name="Szarkandi J.G."/>
            <person name="Papp V."/>
            <person name="Albert L."/>
            <person name="Andreopoulos W."/>
            <person name="Angelini C."/>
            <person name="Antonin V."/>
            <person name="Barry K.W."/>
            <person name="Bougher N.L."/>
            <person name="Buchanan P."/>
            <person name="Buyck B."/>
            <person name="Bense V."/>
            <person name="Catcheside P."/>
            <person name="Chovatia M."/>
            <person name="Cooper J."/>
            <person name="Damon W."/>
            <person name="Desjardin D."/>
            <person name="Finy P."/>
            <person name="Geml J."/>
            <person name="Haridas S."/>
            <person name="Hughes K."/>
            <person name="Justo A."/>
            <person name="Karasinski D."/>
            <person name="Kautmanova I."/>
            <person name="Kiss B."/>
            <person name="Kocsube S."/>
            <person name="Kotiranta H."/>
            <person name="LaButti K.M."/>
            <person name="Lechner B.E."/>
            <person name="Liimatainen K."/>
            <person name="Lipzen A."/>
            <person name="Lukacs Z."/>
            <person name="Mihaltcheva S."/>
            <person name="Morgado L.N."/>
            <person name="Niskanen T."/>
            <person name="Noordeloos M.E."/>
            <person name="Ohm R.A."/>
            <person name="Ortiz-Santana B."/>
            <person name="Ovrebo C."/>
            <person name="Racz N."/>
            <person name="Riley R."/>
            <person name="Savchenko A."/>
            <person name="Shiryaev A."/>
            <person name="Soop K."/>
            <person name="Spirin V."/>
            <person name="Szebenyi C."/>
            <person name="Tomsovsky M."/>
            <person name="Tulloss R.E."/>
            <person name="Uehling J."/>
            <person name="Grigoriev I.V."/>
            <person name="Vagvolgyi C."/>
            <person name="Papp T."/>
            <person name="Martin F.M."/>
            <person name="Miettinen O."/>
            <person name="Hibbett D.S."/>
            <person name="Nagy L.G."/>
        </authorList>
    </citation>
    <scope>NUCLEOTIDE SEQUENCE [LARGE SCALE GENOMIC DNA]</scope>
    <source>
        <strain evidence="3 4">OMC1185</strain>
    </source>
</reference>
<dbReference type="Proteomes" id="UP000305948">
    <property type="component" value="Unassembled WGS sequence"/>
</dbReference>